<keyword evidence="4" id="KW-0028">Amino-acid biosynthesis</keyword>
<dbReference type="SUPFAM" id="SSF55347">
    <property type="entry name" value="Glyceraldehyde-3-phosphate dehydrogenase-like, C-terminal domain"/>
    <property type="match status" value="1"/>
</dbReference>
<dbReference type="EC" id="1.1.1.3" evidence="2 4"/>
<evidence type="ECO:0000313" key="9">
    <source>
        <dbReference type="Proteomes" id="UP001519308"/>
    </source>
</evidence>
<dbReference type="GO" id="GO:0004412">
    <property type="term" value="F:homoserine dehydrogenase activity"/>
    <property type="evidence" value="ECO:0007669"/>
    <property type="project" value="UniProtKB-EC"/>
</dbReference>
<comment type="pathway">
    <text evidence="4">Amino-acid biosynthesis; L-methionine biosynthesis via de novo pathway; L-homoserine from L-aspartate: step 3/3.</text>
</comment>
<dbReference type="Pfam" id="PF01408">
    <property type="entry name" value="GFO_IDH_MocA"/>
    <property type="match status" value="1"/>
</dbReference>
<dbReference type="Pfam" id="PF00742">
    <property type="entry name" value="Homoserine_dh"/>
    <property type="match status" value="1"/>
</dbReference>
<dbReference type="Gene3D" id="3.40.50.720">
    <property type="entry name" value="NAD(P)-binding Rossmann-like Domain"/>
    <property type="match status" value="1"/>
</dbReference>
<dbReference type="PANTHER" id="PTHR43331:SF1">
    <property type="entry name" value="HOMOSERINE DEHYDROGENASE"/>
    <property type="match status" value="1"/>
</dbReference>
<dbReference type="PANTHER" id="PTHR43331">
    <property type="entry name" value="HOMOSERINE DEHYDROGENASE"/>
    <property type="match status" value="1"/>
</dbReference>
<evidence type="ECO:0000256" key="4">
    <source>
        <dbReference type="RuleBase" id="RU000579"/>
    </source>
</evidence>
<dbReference type="SUPFAM" id="SSF51735">
    <property type="entry name" value="NAD(P)-binding Rossmann-fold domains"/>
    <property type="match status" value="1"/>
</dbReference>
<keyword evidence="3 4" id="KW-0560">Oxidoreductase</keyword>
<proteinExistence type="inferred from homology"/>
<accession>A0ABS4JYR3</accession>
<sequence>MRIALIGFGNVGKAFFQLLKNKRDNLEKNGISLEIISILNSQGGIFDAQGISLEYFSNEVELNKECYKYSNFAPTITLDYVIENGNIDAAVVLTPTNKDTGEPGITYIKKLLTKGINVITGDKGPILLEYNHLKKLAQDNNCTLAFGCTTGGALPSINSALFDLAGSEILEVRGVLNGTSNYIINEMEDNNLTFEEALKKAQDLGIAETNPTLDIEGYDTATKLIIICNTIFNKSLSLKDVNLSGISNLTIEEIHQGKTLGYKYKLIGTAKFINNSLTLSVGLDKVYSNDPLYNVDGKNKAVKFLSDTLGEVTVIGGASGTTPAAAAILRDIINIEKGINFTKF</sequence>
<keyword evidence="4" id="KW-0486">Methionine biosynthesis</keyword>
<reference evidence="8 9" key="1">
    <citation type="submission" date="2021-03" db="EMBL/GenBank/DDBJ databases">
        <title>Genomic Encyclopedia of Type Strains, Phase IV (KMG-IV): sequencing the most valuable type-strain genomes for metagenomic binning, comparative biology and taxonomic classification.</title>
        <authorList>
            <person name="Goeker M."/>
        </authorList>
    </citation>
    <scope>NUCLEOTIDE SEQUENCE [LARGE SCALE GENOMIC DNA]</scope>
    <source>
        <strain evidence="8 9">DSM 28650</strain>
    </source>
</reference>
<evidence type="ECO:0000256" key="3">
    <source>
        <dbReference type="ARBA" id="ARBA00023002"/>
    </source>
</evidence>
<dbReference type="RefSeq" id="WP_021283925.1">
    <property type="nucleotide sequence ID" value="NZ_JAGGLL010000003.1"/>
</dbReference>
<keyword evidence="9" id="KW-1185">Reference proteome</keyword>
<comment type="catalytic activity">
    <reaction evidence="4">
        <text>L-homoserine + NADP(+) = L-aspartate 4-semialdehyde + NADPH + H(+)</text>
        <dbReference type="Rhea" id="RHEA:15761"/>
        <dbReference type="ChEBI" id="CHEBI:15378"/>
        <dbReference type="ChEBI" id="CHEBI:57476"/>
        <dbReference type="ChEBI" id="CHEBI:57783"/>
        <dbReference type="ChEBI" id="CHEBI:58349"/>
        <dbReference type="ChEBI" id="CHEBI:537519"/>
        <dbReference type="EC" id="1.1.1.3"/>
    </reaction>
</comment>
<gene>
    <name evidence="8" type="ORF">J2Z44_000461</name>
</gene>
<name>A0ABS4JYR3_9CLOT</name>
<comment type="caution">
    <text evidence="8">The sequence shown here is derived from an EMBL/GenBank/DDBJ whole genome shotgun (WGS) entry which is preliminary data.</text>
</comment>
<dbReference type="PROSITE" id="PS01042">
    <property type="entry name" value="HOMOSER_DHGENASE"/>
    <property type="match status" value="1"/>
</dbReference>
<evidence type="ECO:0000256" key="1">
    <source>
        <dbReference type="ARBA" id="ARBA00006753"/>
    </source>
</evidence>
<feature type="domain" description="Homoserine dehydrogenase catalytic" evidence="6">
    <location>
        <begin position="155"/>
        <end position="333"/>
    </location>
</feature>
<keyword evidence="4" id="KW-0521">NADP</keyword>
<dbReference type="PIRSF" id="PIRSF036497">
    <property type="entry name" value="HDH_short"/>
    <property type="match status" value="1"/>
</dbReference>
<comment type="similarity">
    <text evidence="1 5">Belongs to the homoserine dehydrogenase family.</text>
</comment>
<dbReference type="InterPro" id="IPR036291">
    <property type="entry name" value="NAD(P)-bd_dom_sf"/>
</dbReference>
<evidence type="ECO:0000313" key="8">
    <source>
        <dbReference type="EMBL" id="MBP2020677.1"/>
    </source>
</evidence>
<dbReference type="InterPro" id="IPR019811">
    <property type="entry name" value="HDH_CS"/>
</dbReference>
<dbReference type="InterPro" id="IPR000683">
    <property type="entry name" value="Gfo/Idh/MocA-like_OxRdtase_N"/>
</dbReference>
<comment type="pathway">
    <text evidence="4">Amino-acid biosynthesis; L-threonine biosynthesis; L-threonine from L-aspartate: step 3/5.</text>
</comment>
<evidence type="ECO:0000259" key="6">
    <source>
        <dbReference type="Pfam" id="PF00742"/>
    </source>
</evidence>
<dbReference type="NCBIfam" id="NF004976">
    <property type="entry name" value="PRK06349.1"/>
    <property type="match status" value="1"/>
</dbReference>
<dbReference type="EMBL" id="JAGGLL010000003">
    <property type="protein sequence ID" value="MBP2020677.1"/>
    <property type="molecule type" value="Genomic_DNA"/>
</dbReference>
<organism evidence="8 9">
    <name type="scientific">Clostridium punense</name>
    <dbReference type="NCBI Taxonomy" id="1054297"/>
    <lineage>
        <taxon>Bacteria</taxon>
        <taxon>Bacillati</taxon>
        <taxon>Bacillota</taxon>
        <taxon>Clostridia</taxon>
        <taxon>Eubacteriales</taxon>
        <taxon>Clostridiaceae</taxon>
        <taxon>Clostridium</taxon>
    </lineage>
</organism>
<dbReference type="InterPro" id="IPR001342">
    <property type="entry name" value="HDH_cat"/>
</dbReference>
<keyword evidence="4" id="KW-0791">Threonine biosynthesis</keyword>
<dbReference type="InterPro" id="IPR022697">
    <property type="entry name" value="HDH_short"/>
</dbReference>
<evidence type="ECO:0000256" key="5">
    <source>
        <dbReference type="RuleBase" id="RU004171"/>
    </source>
</evidence>
<protein>
    <recommendedName>
        <fullName evidence="2 4">Homoserine dehydrogenase</fullName>
        <ecNumber evidence="2 4">1.1.1.3</ecNumber>
    </recommendedName>
</protein>
<dbReference type="Gene3D" id="3.30.360.10">
    <property type="entry name" value="Dihydrodipicolinate Reductase, domain 2"/>
    <property type="match status" value="1"/>
</dbReference>
<evidence type="ECO:0000256" key="2">
    <source>
        <dbReference type="ARBA" id="ARBA00013213"/>
    </source>
</evidence>
<evidence type="ECO:0000259" key="7">
    <source>
        <dbReference type="Pfam" id="PF01408"/>
    </source>
</evidence>
<feature type="domain" description="Gfo/Idh/MocA-like oxidoreductase N-terminal" evidence="7">
    <location>
        <begin position="1"/>
        <end position="144"/>
    </location>
</feature>
<dbReference type="Proteomes" id="UP001519308">
    <property type="component" value="Unassembled WGS sequence"/>
</dbReference>